<feature type="region of interest" description="Disordered" evidence="10">
    <location>
        <begin position="696"/>
        <end position="731"/>
    </location>
</feature>
<reference evidence="13 14" key="1">
    <citation type="submission" date="2021-05" db="EMBL/GenBank/DDBJ databases">
        <title>Complete genome of Nocardioides aquaticus KCTC 9944T isolated from meromictic and hypersaline Ekho Lake, Antarctica.</title>
        <authorList>
            <person name="Hwang K."/>
            <person name="Kim K.M."/>
            <person name="Choe H."/>
        </authorList>
    </citation>
    <scope>NUCLEOTIDE SEQUENCE [LARGE SCALE GENOMIC DNA]</scope>
    <source>
        <strain evidence="13 14">KCTC 9944</strain>
    </source>
</reference>
<keyword evidence="5 9" id="KW-0547">Nucleotide-binding</keyword>
<protein>
    <submittedName>
        <fullName evidence="13">ESX secretion system protein EccC</fullName>
    </submittedName>
</protein>
<dbReference type="Proteomes" id="UP000679307">
    <property type="component" value="Chromosome"/>
</dbReference>
<keyword evidence="4" id="KW-0677">Repeat</keyword>
<dbReference type="RefSeq" id="WP_246535784.1">
    <property type="nucleotide sequence ID" value="NZ_CP075371.1"/>
</dbReference>
<feature type="binding site" evidence="9">
    <location>
        <begin position="462"/>
        <end position="469"/>
    </location>
    <ligand>
        <name>ATP</name>
        <dbReference type="ChEBI" id="CHEBI:30616"/>
    </ligand>
</feature>
<evidence type="ECO:0000256" key="5">
    <source>
        <dbReference type="ARBA" id="ARBA00022741"/>
    </source>
</evidence>
<evidence type="ECO:0000256" key="11">
    <source>
        <dbReference type="SAM" id="Phobius"/>
    </source>
</evidence>
<dbReference type="PANTHER" id="PTHR22683">
    <property type="entry name" value="SPORULATION PROTEIN RELATED"/>
    <property type="match status" value="1"/>
</dbReference>
<dbReference type="NCBIfam" id="TIGR03925">
    <property type="entry name" value="T7SS_EccC_b"/>
    <property type="match status" value="1"/>
</dbReference>
<sequence>MASTVREQEQVVPRPPPSVAPADGAAGVAMNALPMLGSVGSVVLLTSTSVGGSGLLRMVAGGMFVLTTLGFVAVQVDRQRAQRDHQRRGARTAYLRHLAQVRGLLREAATRQRRRSYTTHPHPAQVAARMGPLAGHADRRPAGWSAGRGEPLLVRWGCGRGEPDLVPAAPPEPERDVDPVAGDALRRLLVAHRDVPALPLLLDLVATPRLCVVGVDAASVVTALLVSATHALPPGRLRVVVLADPGRLAAWEWVKWLPHAADPGTRDATGPVPLVLTASADPAADLARAASARGGGQDPHVLVVLDLTTPPAALPAPVPGVTLVLPLERDPGSPHDRVLLAPDRAQDQAQDLAQDRYVRGHAAEVRGQADRCGPAAAEAAARRLAPYGSGPSGPAVDPGAPDPVLAALGLPVPDPPANPWRPRAATDRLRVAVGTDPLGRPVHLDLKEAAHGGSGPHGLVVGATGSGKSELLRTLVLGLAATHSPGDLNLVLVDYKGGATFTGLAALPHTSALITNLADEAVLVERMGDALSGELRRRQELLRATGPFTSRHDLEVARAASADPAALPRLPSLLVVVDEFSELLTAEPAFVDLFGAIGRLGRSLGVHLLLASQRLDEGRLRGLESHLSYRVGLRTFSAAESRAVLGVPDAASLPAVPGAGYLRTGPETLVRFTGAYVSGPVTVGRPRTAPAPVVLPFDGPFDGPSGGPAATTTPASPDPGPGPPRPAGPTLLESVVDRLTGLGPPAHQVWLPPLDAPPALGDLLLARPDDAGPALVPLGVLDRPREQRREPLLVDLAVAGGHLLVVGGPRSGTSTLLRTAVTALALTTDPTHAHVHVLDLGGGALTPLSALPHVAAVATRAEPEVVRRLLRELRRSLDEREAAGARTTSRPRLVLVVDGWGSLRDGDGAWEQEVTSLAARGPGLGLHVLAAATRWADLRASARDLFGHRVELRLGDPLDSEIDRRAAARVPTGRPGHGLGPSGHRLLVALPVASAREVGAATRDAAEVALRDRVTAAWPGAGAPALRLLPARVPLTEVRRAAGPRTDRLWLGVDEDRLAPVGLDPATEPHLLVLGDGGSGRTGVLRTLALEVVRTRTPAEAQLLVLDPRRTLLGTLPGPHLLDHAGDEEHARAAVADLASFLRTRLPGRDVGPASLRRRDWWRGAEVWVLVDDHELLAPASRTGSPLDPLVALLPRGRDVGLHLVVARRAGGAARAAHDPLVQGLRDLGGAGLLLSASPEEGSLLGLRPAYAPPGRARLVSAARPATVVQTAWTDPPQV</sequence>
<keyword evidence="7 11" id="KW-1133">Transmembrane helix</keyword>
<keyword evidence="8 11" id="KW-0472">Membrane</keyword>
<dbReference type="InterPro" id="IPR023836">
    <property type="entry name" value="EccCa-like_Actinobacteria"/>
</dbReference>
<evidence type="ECO:0000313" key="14">
    <source>
        <dbReference type="Proteomes" id="UP000679307"/>
    </source>
</evidence>
<evidence type="ECO:0000256" key="7">
    <source>
        <dbReference type="ARBA" id="ARBA00022989"/>
    </source>
</evidence>
<evidence type="ECO:0000256" key="6">
    <source>
        <dbReference type="ARBA" id="ARBA00022840"/>
    </source>
</evidence>
<dbReference type="Pfam" id="PF01580">
    <property type="entry name" value="FtsK_SpoIIIE"/>
    <property type="match status" value="3"/>
</dbReference>
<organism evidence="13 14">
    <name type="scientific">Nocardioides aquaticus</name>
    <dbReference type="NCBI Taxonomy" id="160826"/>
    <lineage>
        <taxon>Bacteria</taxon>
        <taxon>Bacillati</taxon>
        <taxon>Actinomycetota</taxon>
        <taxon>Actinomycetes</taxon>
        <taxon>Propionibacteriales</taxon>
        <taxon>Nocardioidaceae</taxon>
        <taxon>Nocardioides</taxon>
    </lineage>
</organism>
<evidence type="ECO:0000313" key="13">
    <source>
        <dbReference type="EMBL" id="QVT77991.1"/>
    </source>
</evidence>
<evidence type="ECO:0000256" key="8">
    <source>
        <dbReference type="ARBA" id="ARBA00023136"/>
    </source>
</evidence>
<evidence type="ECO:0000256" key="3">
    <source>
        <dbReference type="ARBA" id="ARBA00022692"/>
    </source>
</evidence>
<feature type="transmembrane region" description="Helical" evidence="11">
    <location>
        <begin position="58"/>
        <end position="76"/>
    </location>
</feature>
<feature type="binding site" evidence="9">
    <location>
        <begin position="1075"/>
        <end position="1082"/>
    </location>
    <ligand>
        <name>ATP</name>
        <dbReference type="ChEBI" id="CHEBI:30616"/>
    </ligand>
</feature>
<dbReference type="PROSITE" id="PS50901">
    <property type="entry name" value="FTSK"/>
    <property type="match status" value="3"/>
</dbReference>
<keyword evidence="14" id="KW-1185">Reference proteome</keyword>
<dbReference type="EMBL" id="CP075371">
    <property type="protein sequence ID" value="QVT77991.1"/>
    <property type="molecule type" value="Genomic_DNA"/>
</dbReference>
<feature type="compositionally biased region" description="Pro residues" evidence="10">
    <location>
        <begin position="716"/>
        <end position="727"/>
    </location>
</feature>
<keyword evidence="6 9" id="KW-0067">ATP-binding</keyword>
<dbReference type="SMART" id="SM00382">
    <property type="entry name" value="AAA"/>
    <property type="match status" value="2"/>
</dbReference>
<evidence type="ECO:0000256" key="9">
    <source>
        <dbReference type="PROSITE-ProRule" id="PRU00289"/>
    </source>
</evidence>
<dbReference type="InterPro" id="IPR002543">
    <property type="entry name" value="FtsK_dom"/>
</dbReference>
<proteinExistence type="predicted"/>
<keyword evidence="2" id="KW-1003">Cell membrane</keyword>
<evidence type="ECO:0000256" key="2">
    <source>
        <dbReference type="ARBA" id="ARBA00022475"/>
    </source>
</evidence>
<comment type="subcellular location">
    <subcellularLocation>
        <location evidence="1">Cell membrane</location>
        <topology evidence="1">Multi-pass membrane protein</topology>
    </subcellularLocation>
</comment>
<dbReference type="NCBIfam" id="TIGR03924">
    <property type="entry name" value="T7SS_EccC_a"/>
    <property type="match status" value="1"/>
</dbReference>
<evidence type="ECO:0000256" key="1">
    <source>
        <dbReference type="ARBA" id="ARBA00004651"/>
    </source>
</evidence>
<keyword evidence="3 11" id="KW-0812">Transmembrane</keyword>
<feature type="compositionally biased region" description="Low complexity" evidence="10">
    <location>
        <begin position="696"/>
        <end position="715"/>
    </location>
</feature>
<accession>A0ABX8EC55</accession>
<feature type="transmembrane region" description="Helical" evidence="11">
    <location>
        <begin position="24"/>
        <end position="46"/>
    </location>
</feature>
<feature type="binding site" evidence="9">
    <location>
        <begin position="807"/>
        <end position="814"/>
    </location>
    <ligand>
        <name>ATP</name>
        <dbReference type="ChEBI" id="CHEBI:30616"/>
    </ligand>
</feature>
<feature type="domain" description="FtsK" evidence="12">
    <location>
        <begin position="789"/>
        <end position="961"/>
    </location>
</feature>
<feature type="domain" description="FtsK" evidence="12">
    <location>
        <begin position="1058"/>
        <end position="1244"/>
    </location>
</feature>
<name>A0ABX8EC55_9ACTN</name>
<evidence type="ECO:0000256" key="10">
    <source>
        <dbReference type="SAM" id="MobiDB-lite"/>
    </source>
</evidence>
<dbReference type="InterPro" id="IPR023837">
    <property type="entry name" value="EccCb-like_Actinobacteria"/>
</dbReference>
<gene>
    <name evidence="13" type="primary">eccC</name>
    <name evidence="13" type="ORF">ENKNEFLB_00361</name>
</gene>
<evidence type="ECO:0000256" key="4">
    <source>
        <dbReference type="ARBA" id="ARBA00022737"/>
    </source>
</evidence>
<evidence type="ECO:0000259" key="12">
    <source>
        <dbReference type="PROSITE" id="PS50901"/>
    </source>
</evidence>
<feature type="domain" description="FtsK" evidence="12">
    <location>
        <begin position="439"/>
        <end position="642"/>
    </location>
</feature>
<dbReference type="PANTHER" id="PTHR22683:SF1">
    <property type="entry name" value="TYPE VII SECRETION SYSTEM PROTEIN ESSC"/>
    <property type="match status" value="1"/>
</dbReference>
<dbReference type="InterPro" id="IPR003593">
    <property type="entry name" value="AAA+_ATPase"/>
</dbReference>
<dbReference type="InterPro" id="IPR050206">
    <property type="entry name" value="FtsK/SpoIIIE/SftA"/>
</dbReference>